<keyword evidence="2" id="KW-1185">Reference proteome</keyword>
<reference evidence="1 2" key="1">
    <citation type="submission" date="2018-08" db="EMBL/GenBank/DDBJ databases">
        <title>Genome and evolution of the arbuscular mycorrhizal fungus Diversispora epigaea (formerly Glomus versiforme) and its bacterial endosymbionts.</title>
        <authorList>
            <person name="Sun X."/>
            <person name="Fei Z."/>
            <person name="Harrison M."/>
        </authorList>
    </citation>
    <scope>NUCLEOTIDE SEQUENCE [LARGE SCALE GENOMIC DNA]</scope>
    <source>
        <strain evidence="1 2">IT104</strain>
    </source>
</reference>
<organism evidence="1 2">
    <name type="scientific">Diversispora epigaea</name>
    <dbReference type="NCBI Taxonomy" id="1348612"/>
    <lineage>
        <taxon>Eukaryota</taxon>
        <taxon>Fungi</taxon>
        <taxon>Fungi incertae sedis</taxon>
        <taxon>Mucoromycota</taxon>
        <taxon>Glomeromycotina</taxon>
        <taxon>Glomeromycetes</taxon>
        <taxon>Diversisporales</taxon>
        <taxon>Diversisporaceae</taxon>
        <taxon>Diversispora</taxon>
    </lineage>
</organism>
<evidence type="ECO:0008006" key="3">
    <source>
        <dbReference type="Google" id="ProtNLM"/>
    </source>
</evidence>
<comment type="caution">
    <text evidence="1">The sequence shown here is derived from an EMBL/GenBank/DDBJ whole genome shotgun (WGS) entry which is preliminary data.</text>
</comment>
<gene>
    <name evidence="1" type="ORF">Glove_161g42</name>
</gene>
<dbReference type="OrthoDB" id="2310771at2759"/>
<evidence type="ECO:0000313" key="2">
    <source>
        <dbReference type="Proteomes" id="UP000266861"/>
    </source>
</evidence>
<proteinExistence type="predicted"/>
<dbReference type="EMBL" id="PQFF01000152">
    <property type="protein sequence ID" value="RHZ78547.1"/>
    <property type="molecule type" value="Genomic_DNA"/>
</dbReference>
<dbReference type="Gene3D" id="3.40.960.10">
    <property type="entry name" value="VSR Endonuclease"/>
    <property type="match status" value="1"/>
</dbReference>
<dbReference type="AlphaFoldDB" id="A0A397IU67"/>
<dbReference type="Proteomes" id="UP000266861">
    <property type="component" value="Unassembled WGS sequence"/>
</dbReference>
<evidence type="ECO:0000313" key="1">
    <source>
        <dbReference type="EMBL" id="RHZ78547.1"/>
    </source>
</evidence>
<name>A0A397IU67_9GLOM</name>
<sequence>MSPKLSLSDIIHIAKSRGGRCLSEEYINCETSMLWECTRKLARNRGSQCLSKNYINSYVPMLWKCSKKHQWCPYCASKKLNISVAQKLALNKNGRCISENYINNSSPLLWECGNKHQFRLSLGGTCSSIFYHNRRTPLSWSCSKGHSCLARIDSIQRGTWCPRCIKNRRLELDIYYPQYGLAIEIQGKQHEYYNNFFHKGKPENLIKQQKRDQIKKDLCEENWIVLREVWYYEDPYKVIPDILRELGLIE</sequence>
<protein>
    <recommendedName>
        <fullName evidence="3">Zinc-ribbon domain-containing protein</fullName>
    </recommendedName>
</protein>
<accession>A0A397IU67</accession>